<keyword evidence="4" id="KW-1185">Reference proteome</keyword>
<evidence type="ECO:0000256" key="2">
    <source>
        <dbReference type="SAM" id="Phobius"/>
    </source>
</evidence>
<keyword evidence="2" id="KW-0812">Transmembrane</keyword>
<dbReference type="RefSeq" id="WP_344879851.1">
    <property type="nucleotide sequence ID" value="NZ_BAABCJ010000001.1"/>
</dbReference>
<evidence type="ECO:0000313" key="4">
    <source>
        <dbReference type="Proteomes" id="UP001501536"/>
    </source>
</evidence>
<feature type="compositionally biased region" description="Basic and acidic residues" evidence="1">
    <location>
        <begin position="238"/>
        <end position="252"/>
    </location>
</feature>
<accession>A0ABP7CXB9</accession>
<evidence type="ECO:0000256" key="1">
    <source>
        <dbReference type="SAM" id="MobiDB-lite"/>
    </source>
</evidence>
<dbReference type="InterPro" id="IPR025445">
    <property type="entry name" value="DUF4191"/>
</dbReference>
<protein>
    <submittedName>
        <fullName evidence="3">DUF4191 domain-containing protein</fullName>
    </submittedName>
</protein>
<evidence type="ECO:0000313" key="3">
    <source>
        <dbReference type="EMBL" id="GAA3696281.1"/>
    </source>
</evidence>
<name>A0ABP7CXB9_9MICC</name>
<feature type="region of interest" description="Disordered" evidence="1">
    <location>
        <begin position="229"/>
        <end position="252"/>
    </location>
</feature>
<comment type="caution">
    <text evidence="3">The sequence shown here is derived from an EMBL/GenBank/DDBJ whole genome shotgun (WGS) entry which is preliminary data.</text>
</comment>
<dbReference type="EMBL" id="BAABCJ010000001">
    <property type="protein sequence ID" value="GAA3696281.1"/>
    <property type="molecule type" value="Genomic_DNA"/>
</dbReference>
<gene>
    <name evidence="3" type="ORF">GCM10022377_06390</name>
</gene>
<dbReference type="Proteomes" id="UP001501536">
    <property type="component" value="Unassembled WGS sequence"/>
</dbReference>
<feature type="transmembrane region" description="Helical" evidence="2">
    <location>
        <begin position="52"/>
        <end position="71"/>
    </location>
</feature>
<keyword evidence="2" id="KW-0472">Membrane</keyword>
<organism evidence="3 4">
    <name type="scientific">Zhihengliuella alba</name>
    <dbReference type="NCBI Taxonomy" id="547018"/>
    <lineage>
        <taxon>Bacteria</taxon>
        <taxon>Bacillati</taxon>
        <taxon>Actinomycetota</taxon>
        <taxon>Actinomycetes</taxon>
        <taxon>Micrococcales</taxon>
        <taxon>Micrococcaceae</taxon>
        <taxon>Zhihengliuella</taxon>
    </lineage>
</organism>
<feature type="region of interest" description="Disordered" evidence="1">
    <location>
        <begin position="1"/>
        <end position="33"/>
    </location>
</feature>
<dbReference type="Pfam" id="PF13829">
    <property type="entry name" value="DUF4191"/>
    <property type="match status" value="1"/>
</dbReference>
<proteinExistence type="predicted"/>
<keyword evidence="2" id="KW-1133">Transmembrane helix</keyword>
<feature type="compositionally biased region" description="Basic and acidic residues" evidence="1">
    <location>
        <begin position="23"/>
        <end position="33"/>
    </location>
</feature>
<reference evidence="4" key="1">
    <citation type="journal article" date="2019" name="Int. J. Syst. Evol. Microbiol.">
        <title>The Global Catalogue of Microorganisms (GCM) 10K type strain sequencing project: providing services to taxonomists for standard genome sequencing and annotation.</title>
        <authorList>
            <consortium name="The Broad Institute Genomics Platform"/>
            <consortium name="The Broad Institute Genome Sequencing Center for Infectious Disease"/>
            <person name="Wu L."/>
            <person name="Ma J."/>
        </authorList>
    </citation>
    <scope>NUCLEOTIDE SEQUENCE [LARGE SCALE GENOMIC DNA]</scope>
    <source>
        <strain evidence="4">JCM 16961</strain>
    </source>
</reference>
<feature type="transmembrane region" description="Helical" evidence="2">
    <location>
        <begin position="77"/>
        <end position="96"/>
    </location>
</feature>
<sequence length="252" mass="27762">MAKTPTDASAEEPQKRRLFTRKPKAEKSAKEPGRLKQMGQVFQMTRRHDPSVVWWMLLAFLGTIAIGLAIGLLINNWITAVLIAIPVGLLLATIILSRRAETAAFAQIEGRQGAAGAAMSVLRRGWIIKEEPVAISPRTQDLVFMAVGRPGVVLVTEGPTNRVRPLVEGEKRRLARVLPNVPIHIINAGSAEDQTKLGGVSKKMKKLPKALNKVEVQTVDRRISSLNMNKMPVPKGIDPTRARPDRRAMRGR</sequence>